<dbReference type="Pfam" id="PF00551">
    <property type="entry name" value="Formyl_trans_N"/>
    <property type="match status" value="1"/>
</dbReference>
<comment type="pathway">
    <text evidence="1">Purine metabolism; IMP biosynthesis via de novo pathway; N(2)-formyl-N(1)-(5-phospho-D-ribosyl)glycinamide from N(1)-(5-phospho-D-ribosyl)glycinamide (10-formyl THF route): step 1/1.</text>
</comment>
<dbReference type="PANTHER" id="PTHR43369">
    <property type="entry name" value="PHOSPHORIBOSYLGLYCINAMIDE FORMYLTRANSFERASE"/>
    <property type="match status" value="1"/>
</dbReference>
<keyword evidence="3" id="KW-0808">Transferase</keyword>
<dbReference type="SUPFAM" id="SSF53328">
    <property type="entry name" value="Formyltransferase"/>
    <property type="match status" value="1"/>
</dbReference>
<comment type="caution">
    <text evidence="6">The sequence shown here is derived from an EMBL/GenBank/DDBJ whole genome shotgun (WGS) entry which is preliminary data.</text>
</comment>
<protein>
    <recommendedName>
        <fullName evidence="2">phosphoribosylglycinamide formyltransferase 1</fullName>
        <ecNumber evidence="2">2.1.2.2</ecNumber>
    </recommendedName>
</protein>
<evidence type="ECO:0000313" key="7">
    <source>
        <dbReference type="Proteomes" id="UP001586593"/>
    </source>
</evidence>
<evidence type="ECO:0000256" key="3">
    <source>
        <dbReference type="ARBA" id="ARBA00022679"/>
    </source>
</evidence>
<dbReference type="Gene3D" id="3.40.50.170">
    <property type="entry name" value="Formyl transferase, N-terminal domain"/>
    <property type="match status" value="1"/>
</dbReference>
<dbReference type="InterPro" id="IPR036477">
    <property type="entry name" value="Formyl_transf_N_sf"/>
</dbReference>
<evidence type="ECO:0000313" key="6">
    <source>
        <dbReference type="EMBL" id="KAL1844999.1"/>
    </source>
</evidence>
<name>A0ABR3VTK9_9PEZI</name>
<evidence type="ECO:0000256" key="1">
    <source>
        <dbReference type="ARBA" id="ARBA00005054"/>
    </source>
</evidence>
<evidence type="ECO:0000256" key="2">
    <source>
        <dbReference type="ARBA" id="ARBA00012254"/>
    </source>
</evidence>
<dbReference type="EC" id="2.1.2.2" evidence="2"/>
<reference evidence="6 7" key="1">
    <citation type="journal article" date="2024" name="Commun. Biol.">
        <title>Comparative genomic analysis of thermophilic fungi reveals convergent evolutionary adaptations and gene losses.</title>
        <authorList>
            <person name="Steindorff A.S."/>
            <person name="Aguilar-Pontes M.V."/>
            <person name="Robinson A.J."/>
            <person name="Andreopoulos B."/>
            <person name="LaButti K."/>
            <person name="Kuo A."/>
            <person name="Mondo S."/>
            <person name="Riley R."/>
            <person name="Otillar R."/>
            <person name="Haridas S."/>
            <person name="Lipzen A."/>
            <person name="Grimwood J."/>
            <person name="Schmutz J."/>
            <person name="Clum A."/>
            <person name="Reid I.D."/>
            <person name="Moisan M.C."/>
            <person name="Butler G."/>
            <person name="Nguyen T.T.M."/>
            <person name="Dewar K."/>
            <person name="Conant G."/>
            <person name="Drula E."/>
            <person name="Henrissat B."/>
            <person name="Hansel C."/>
            <person name="Singer S."/>
            <person name="Hutchinson M.I."/>
            <person name="de Vries R.P."/>
            <person name="Natvig D.O."/>
            <person name="Powell A.J."/>
            <person name="Tsang A."/>
            <person name="Grigoriev I.V."/>
        </authorList>
    </citation>
    <scope>NUCLEOTIDE SEQUENCE [LARGE SCALE GENOMIC DNA]</scope>
    <source>
        <strain evidence="6 7">ATCC 24622</strain>
    </source>
</reference>
<dbReference type="InterPro" id="IPR002376">
    <property type="entry name" value="Formyl_transf_N"/>
</dbReference>
<feature type="domain" description="Formyl transferase N-terminal" evidence="5">
    <location>
        <begin position="13"/>
        <end position="99"/>
    </location>
</feature>
<accession>A0ABR3VTK9</accession>
<evidence type="ECO:0000256" key="4">
    <source>
        <dbReference type="ARBA" id="ARBA00022755"/>
    </source>
</evidence>
<dbReference type="EMBL" id="JAZHXJ010001326">
    <property type="protein sequence ID" value="KAL1844999.1"/>
    <property type="molecule type" value="Genomic_DNA"/>
</dbReference>
<dbReference type="Proteomes" id="UP001586593">
    <property type="component" value="Unassembled WGS sequence"/>
</dbReference>
<keyword evidence="4" id="KW-0658">Purine biosynthesis</keyword>
<sequence>MHVFSGAFLEPLEKAGIRVINLHPALPGAYSGAGAIQRAFHDFQAGKRTHTGIMVHYVIQEVDMGDPIMVQEIEWQGEDLPQLEERIHAHEHELIVRATAKVVGEILESRRA</sequence>
<gene>
    <name evidence="6" type="ORF">VTK73DRAFT_1354</name>
</gene>
<proteinExistence type="predicted"/>
<keyword evidence="7" id="KW-1185">Reference proteome</keyword>
<evidence type="ECO:0000259" key="5">
    <source>
        <dbReference type="Pfam" id="PF00551"/>
    </source>
</evidence>
<dbReference type="PANTHER" id="PTHR43369:SF2">
    <property type="entry name" value="PHOSPHORIBOSYLGLYCINAMIDE FORMYLTRANSFERASE"/>
    <property type="match status" value="1"/>
</dbReference>
<organism evidence="6 7">
    <name type="scientific">Phialemonium thermophilum</name>
    <dbReference type="NCBI Taxonomy" id="223376"/>
    <lineage>
        <taxon>Eukaryota</taxon>
        <taxon>Fungi</taxon>
        <taxon>Dikarya</taxon>
        <taxon>Ascomycota</taxon>
        <taxon>Pezizomycotina</taxon>
        <taxon>Sordariomycetes</taxon>
        <taxon>Sordariomycetidae</taxon>
        <taxon>Cephalothecales</taxon>
        <taxon>Cephalothecaceae</taxon>
        <taxon>Phialemonium</taxon>
    </lineage>
</organism>